<reference evidence="2" key="1">
    <citation type="journal article" date="2021" name="PeerJ">
        <title>Extensive microbial diversity within the chicken gut microbiome revealed by metagenomics and culture.</title>
        <authorList>
            <person name="Gilroy R."/>
            <person name="Ravi A."/>
            <person name="Getino M."/>
            <person name="Pursley I."/>
            <person name="Horton D.L."/>
            <person name="Alikhan N.F."/>
            <person name="Baker D."/>
            <person name="Gharbi K."/>
            <person name="Hall N."/>
            <person name="Watson M."/>
            <person name="Adriaenssens E.M."/>
            <person name="Foster-Nyarko E."/>
            <person name="Jarju S."/>
            <person name="Secka A."/>
            <person name="Antonio M."/>
            <person name="Oren A."/>
            <person name="Chaudhuri R.R."/>
            <person name="La Ragione R."/>
            <person name="Hildebrand F."/>
            <person name="Pallen M.J."/>
        </authorList>
    </citation>
    <scope>NUCLEOTIDE SEQUENCE</scope>
    <source>
        <strain evidence="2">ChiHjej13B12-24818</strain>
    </source>
</reference>
<dbReference type="CDD" id="cd04301">
    <property type="entry name" value="NAT_SF"/>
    <property type="match status" value="1"/>
</dbReference>
<organism evidence="2 3">
    <name type="scientific">Candidatus Brachybacterium merdavium</name>
    <dbReference type="NCBI Taxonomy" id="2838513"/>
    <lineage>
        <taxon>Bacteria</taxon>
        <taxon>Bacillati</taxon>
        <taxon>Actinomycetota</taxon>
        <taxon>Actinomycetes</taxon>
        <taxon>Micrococcales</taxon>
        <taxon>Dermabacteraceae</taxon>
        <taxon>Brachybacterium</taxon>
    </lineage>
</organism>
<dbReference type="Proteomes" id="UP000823823">
    <property type="component" value="Unassembled WGS sequence"/>
</dbReference>
<reference evidence="2" key="2">
    <citation type="submission" date="2021-04" db="EMBL/GenBank/DDBJ databases">
        <authorList>
            <person name="Gilroy R."/>
        </authorList>
    </citation>
    <scope>NUCLEOTIDE SEQUENCE</scope>
    <source>
        <strain evidence="2">ChiHjej13B12-24818</strain>
    </source>
</reference>
<dbReference type="Pfam" id="PF00583">
    <property type="entry name" value="Acetyltransf_1"/>
    <property type="match status" value="1"/>
</dbReference>
<dbReference type="SUPFAM" id="SSF55729">
    <property type="entry name" value="Acyl-CoA N-acyltransferases (Nat)"/>
    <property type="match status" value="1"/>
</dbReference>
<protein>
    <submittedName>
        <fullName evidence="2">GNAT family N-acetyltransferase</fullName>
    </submittedName>
</protein>
<dbReference type="GO" id="GO:0016747">
    <property type="term" value="F:acyltransferase activity, transferring groups other than amino-acyl groups"/>
    <property type="evidence" value="ECO:0007669"/>
    <property type="project" value="InterPro"/>
</dbReference>
<gene>
    <name evidence="2" type="ORF">H9786_15335</name>
</gene>
<dbReference type="EMBL" id="DWZH01000125">
    <property type="protein sequence ID" value="HJB11872.1"/>
    <property type="molecule type" value="Genomic_DNA"/>
</dbReference>
<accession>A0A9D2RRC3</accession>
<dbReference type="InterPro" id="IPR016181">
    <property type="entry name" value="Acyl_CoA_acyltransferase"/>
</dbReference>
<dbReference type="AlphaFoldDB" id="A0A9D2RRC3"/>
<feature type="domain" description="N-acetyltransferase" evidence="1">
    <location>
        <begin position="9"/>
        <end position="135"/>
    </location>
</feature>
<dbReference type="InterPro" id="IPR000182">
    <property type="entry name" value="GNAT_dom"/>
</dbReference>
<dbReference type="Gene3D" id="3.40.630.30">
    <property type="match status" value="1"/>
</dbReference>
<dbReference type="PROSITE" id="PS51186">
    <property type="entry name" value="GNAT"/>
    <property type="match status" value="1"/>
</dbReference>
<name>A0A9D2RRC3_9MICO</name>
<sequence>MGHREQVSYAWREAIVDAEVSSLHAAAFDHADEVEPWRERLERHSLGWVTARRDDALVGFCNVVTDGGRHAFLVDTTVHPDHQGTGIGRELVTQAIEACRAGPVEWLHVDFEEDLGPFHMTEGLFRRTTAGILKV</sequence>
<evidence type="ECO:0000313" key="2">
    <source>
        <dbReference type="EMBL" id="HJB11872.1"/>
    </source>
</evidence>
<comment type="caution">
    <text evidence="2">The sequence shown here is derived from an EMBL/GenBank/DDBJ whole genome shotgun (WGS) entry which is preliminary data.</text>
</comment>
<evidence type="ECO:0000259" key="1">
    <source>
        <dbReference type="PROSITE" id="PS51186"/>
    </source>
</evidence>
<evidence type="ECO:0000313" key="3">
    <source>
        <dbReference type="Proteomes" id="UP000823823"/>
    </source>
</evidence>
<proteinExistence type="predicted"/>